<protein>
    <submittedName>
        <fullName evidence="2">PP2C family protein-serine/threonine phosphatase</fullName>
        <ecNumber evidence="2">3.1.3.16</ecNumber>
    </submittedName>
</protein>
<keyword evidence="3" id="KW-1185">Reference proteome</keyword>
<dbReference type="SMART" id="SM00331">
    <property type="entry name" value="PP2C_SIG"/>
    <property type="match status" value="1"/>
</dbReference>
<gene>
    <name evidence="2" type="ORF">ACFOLG_07310</name>
</gene>
<accession>A0ABV7RI44</accession>
<dbReference type="InterPro" id="IPR036457">
    <property type="entry name" value="PPM-type-like_dom_sf"/>
</dbReference>
<feature type="domain" description="PPM-type phosphatase" evidence="1">
    <location>
        <begin position="2"/>
        <end position="243"/>
    </location>
</feature>
<evidence type="ECO:0000313" key="3">
    <source>
        <dbReference type="Proteomes" id="UP001595741"/>
    </source>
</evidence>
<dbReference type="GO" id="GO:0004722">
    <property type="term" value="F:protein serine/threonine phosphatase activity"/>
    <property type="evidence" value="ECO:0007669"/>
    <property type="project" value="UniProtKB-EC"/>
</dbReference>
<sequence>MKFAIASESRVGGREHNEDRHGAIWSAQSLLLVVADGMGGREYGEVAAQIAVDVFLENFRRSAHPQLLRPAAFLQRVMAEAHEAILAQALQNRLHEVPSTTLVAGLVQDGKLYVVHAGDSRLYLLQGDRLRYRTRDHSQVQRLIESGQLSEKDAQTYPGRNHIYNCLGAMIDPEIEVSEPIPLQGNETLLLCSDGLWGPLLDEEITRIFHGREPQLVLPALMNVVEKRAGAGRDNLTGIAVTLLGEDDVVGSRDGYVDSLYVSRAGFDQLPLPHGLRPALR</sequence>
<dbReference type="EC" id="3.1.3.16" evidence="2"/>
<organism evidence="2 3">
    <name type="scientific">Vogesella facilis</name>
    <dbReference type="NCBI Taxonomy" id="1655232"/>
    <lineage>
        <taxon>Bacteria</taxon>
        <taxon>Pseudomonadati</taxon>
        <taxon>Pseudomonadota</taxon>
        <taxon>Betaproteobacteria</taxon>
        <taxon>Neisseriales</taxon>
        <taxon>Chromobacteriaceae</taxon>
        <taxon>Vogesella</taxon>
    </lineage>
</organism>
<dbReference type="InterPro" id="IPR015655">
    <property type="entry name" value="PP2C"/>
</dbReference>
<dbReference type="RefSeq" id="WP_386090168.1">
    <property type="nucleotide sequence ID" value="NZ_JBHRXN010000014.1"/>
</dbReference>
<proteinExistence type="predicted"/>
<evidence type="ECO:0000313" key="2">
    <source>
        <dbReference type="EMBL" id="MFC3531991.1"/>
    </source>
</evidence>
<dbReference type="PANTHER" id="PTHR13832:SF827">
    <property type="entry name" value="PROTEIN PHOSPHATASE 1L"/>
    <property type="match status" value="1"/>
</dbReference>
<dbReference type="CDD" id="cd00143">
    <property type="entry name" value="PP2Cc"/>
    <property type="match status" value="1"/>
</dbReference>
<name>A0ABV7RI44_9NEIS</name>
<dbReference type="Gene3D" id="3.60.40.10">
    <property type="entry name" value="PPM-type phosphatase domain"/>
    <property type="match status" value="1"/>
</dbReference>
<dbReference type="EMBL" id="JBHRXN010000014">
    <property type="protein sequence ID" value="MFC3531991.1"/>
    <property type="molecule type" value="Genomic_DNA"/>
</dbReference>
<comment type="caution">
    <text evidence="2">The sequence shown here is derived from an EMBL/GenBank/DDBJ whole genome shotgun (WGS) entry which is preliminary data.</text>
</comment>
<dbReference type="Proteomes" id="UP001595741">
    <property type="component" value="Unassembled WGS sequence"/>
</dbReference>
<dbReference type="SUPFAM" id="SSF81606">
    <property type="entry name" value="PP2C-like"/>
    <property type="match status" value="1"/>
</dbReference>
<keyword evidence="2" id="KW-0378">Hydrolase</keyword>
<dbReference type="PROSITE" id="PS51746">
    <property type="entry name" value="PPM_2"/>
    <property type="match status" value="1"/>
</dbReference>
<dbReference type="InterPro" id="IPR001932">
    <property type="entry name" value="PPM-type_phosphatase-like_dom"/>
</dbReference>
<evidence type="ECO:0000259" key="1">
    <source>
        <dbReference type="PROSITE" id="PS51746"/>
    </source>
</evidence>
<dbReference type="SMART" id="SM00332">
    <property type="entry name" value="PP2Cc"/>
    <property type="match status" value="1"/>
</dbReference>
<dbReference type="Pfam" id="PF13672">
    <property type="entry name" value="PP2C_2"/>
    <property type="match status" value="1"/>
</dbReference>
<dbReference type="PANTHER" id="PTHR13832">
    <property type="entry name" value="PROTEIN PHOSPHATASE 2C"/>
    <property type="match status" value="1"/>
</dbReference>
<reference evidence="3" key="1">
    <citation type="journal article" date="2019" name="Int. J. Syst. Evol. Microbiol.">
        <title>The Global Catalogue of Microorganisms (GCM) 10K type strain sequencing project: providing services to taxonomists for standard genome sequencing and annotation.</title>
        <authorList>
            <consortium name="The Broad Institute Genomics Platform"/>
            <consortium name="The Broad Institute Genome Sequencing Center for Infectious Disease"/>
            <person name="Wu L."/>
            <person name="Ma J."/>
        </authorList>
    </citation>
    <scope>NUCLEOTIDE SEQUENCE [LARGE SCALE GENOMIC DNA]</scope>
    <source>
        <strain evidence="3">KCTC 42742</strain>
    </source>
</reference>